<name>A0A844ZRI2_9SPHN</name>
<keyword evidence="1" id="KW-0812">Transmembrane</keyword>
<gene>
    <name evidence="2" type="ORF">GRI41_05915</name>
</gene>
<dbReference type="Proteomes" id="UP000442714">
    <property type="component" value="Unassembled WGS sequence"/>
</dbReference>
<dbReference type="AlphaFoldDB" id="A0A844ZRI2"/>
<protein>
    <submittedName>
        <fullName evidence="2">Uncharacterized protein</fullName>
    </submittedName>
</protein>
<organism evidence="2 3">
    <name type="scientific">Pontixanthobacter aquaemixtae</name>
    <dbReference type="NCBI Taxonomy" id="1958940"/>
    <lineage>
        <taxon>Bacteria</taxon>
        <taxon>Pseudomonadati</taxon>
        <taxon>Pseudomonadota</taxon>
        <taxon>Alphaproteobacteria</taxon>
        <taxon>Sphingomonadales</taxon>
        <taxon>Erythrobacteraceae</taxon>
        <taxon>Pontixanthobacter</taxon>
    </lineage>
</organism>
<keyword evidence="1" id="KW-1133">Transmembrane helix</keyword>
<sequence>MRRGDYIADLERKIAWCDGAHSRNSSSTAAIAAILGLGAFVVGTFGGFGGEEWGWPIAVLGMVGLVFGRIIGGLLDINSSLLNMYRDQLINYRETLDDA</sequence>
<keyword evidence="3" id="KW-1185">Reference proteome</keyword>
<reference evidence="2 3" key="1">
    <citation type="submission" date="2019-12" db="EMBL/GenBank/DDBJ databases">
        <title>Genomic-based taxomic classification of the family Erythrobacteraceae.</title>
        <authorList>
            <person name="Xu L."/>
        </authorList>
    </citation>
    <scope>NUCLEOTIDE SEQUENCE [LARGE SCALE GENOMIC DNA]</scope>
    <source>
        <strain evidence="2 3">KCTC 52763</strain>
    </source>
</reference>
<dbReference type="RefSeq" id="WP_160603819.1">
    <property type="nucleotide sequence ID" value="NZ_WTYX01000001.1"/>
</dbReference>
<feature type="transmembrane region" description="Helical" evidence="1">
    <location>
        <begin position="29"/>
        <end position="49"/>
    </location>
</feature>
<dbReference type="EMBL" id="WTYX01000001">
    <property type="protein sequence ID" value="MXO90348.1"/>
    <property type="molecule type" value="Genomic_DNA"/>
</dbReference>
<feature type="transmembrane region" description="Helical" evidence="1">
    <location>
        <begin position="55"/>
        <end position="77"/>
    </location>
</feature>
<keyword evidence="1" id="KW-0472">Membrane</keyword>
<comment type="caution">
    <text evidence="2">The sequence shown here is derived from an EMBL/GenBank/DDBJ whole genome shotgun (WGS) entry which is preliminary data.</text>
</comment>
<evidence type="ECO:0000313" key="3">
    <source>
        <dbReference type="Proteomes" id="UP000442714"/>
    </source>
</evidence>
<accession>A0A844ZRI2</accession>
<evidence type="ECO:0000313" key="2">
    <source>
        <dbReference type="EMBL" id="MXO90348.1"/>
    </source>
</evidence>
<proteinExistence type="predicted"/>
<evidence type="ECO:0000256" key="1">
    <source>
        <dbReference type="SAM" id="Phobius"/>
    </source>
</evidence>